<accession>A0A9P5ZFA2</accession>
<dbReference type="InterPro" id="IPR016049">
    <property type="entry name" value="RNA_pol_Rpc34-like"/>
</dbReference>
<evidence type="ECO:0000256" key="3">
    <source>
        <dbReference type="ARBA" id="ARBA00022478"/>
    </source>
</evidence>
<dbReference type="FunFam" id="1.10.10.10:FF:000116">
    <property type="entry name" value="DNA-directed RNA polymerase III subunit RPC6"/>
    <property type="match status" value="1"/>
</dbReference>
<comment type="similarity">
    <text evidence="2">Belongs to the eukaryotic RPC34/RPC39 RNA polymerase subunit family.</text>
</comment>
<evidence type="ECO:0000256" key="4">
    <source>
        <dbReference type="ARBA" id="ARBA00023163"/>
    </source>
</evidence>
<dbReference type="GO" id="GO:0005654">
    <property type="term" value="C:nucleoplasm"/>
    <property type="evidence" value="ECO:0007669"/>
    <property type="project" value="UniProtKB-ARBA"/>
</dbReference>
<evidence type="ECO:0000313" key="8">
    <source>
        <dbReference type="Proteomes" id="UP000807469"/>
    </source>
</evidence>
<dbReference type="SUPFAM" id="SSF46785">
    <property type="entry name" value="Winged helix' DNA-binding domain"/>
    <property type="match status" value="1"/>
</dbReference>
<evidence type="ECO:0008006" key="9">
    <source>
        <dbReference type="Google" id="ProtNLM"/>
    </source>
</evidence>
<keyword evidence="4" id="KW-0804">Transcription</keyword>
<feature type="compositionally biased region" description="Basic residues" evidence="6">
    <location>
        <begin position="337"/>
        <end position="349"/>
    </location>
</feature>
<feature type="compositionally biased region" description="Basic residues" evidence="6">
    <location>
        <begin position="370"/>
        <end position="379"/>
    </location>
</feature>
<dbReference type="OrthoDB" id="613763at2759"/>
<keyword evidence="5" id="KW-0539">Nucleus</keyword>
<dbReference type="Proteomes" id="UP000807469">
    <property type="component" value="Unassembled WGS sequence"/>
</dbReference>
<evidence type="ECO:0000313" key="7">
    <source>
        <dbReference type="EMBL" id="KAF9485384.1"/>
    </source>
</evidence>
<comment type="subcellular location">
    <subcellularLocation>
        <location evidence="1">Nucleus</location>
    </subcellularLocation>
</comment>
<dbReference type="GO" id="GO:0005737">
    <property type="term" value="C:cytoplasm"/>
    <property type="evidence" value="ECO:0007669"/>
    <property type="project" value="UniProtKB-ARBA"/>
</dbReference>
<evidence type="ECO:0000256" key="5">
    <source>
        <dbReference type="ARBA" id="ARBA00023242"/>
    </source>
</evidence>
<evidence type="ECO:0000256" key="1">
    <source>
        <dbReference type="ARBA" id="ARBA00004123"/>
    </source>
</evidence>
<evidence type="ECO:0000256" key="2">
    <source>
        <dbReference type="ARBA" id="ARBA00011038"/>
    </source>
</evidence>
<dbReference type="EMBL" id="MU155136">
    <property type="protein sequence ID" value="KAF9485384.1"/>
    <property type="molecule type" value="Genomic_DNA"/>
</dbReference>
<feature type="compositionally biased region" description="Low complexity" evidence="6">
    <location>
        <begin position="380"/>
        <end position="389"/>
    </location>
</feature>
<comment type="caution">
    <text evidence="7">The sequence shown here is derived from an EMBL/GenBank/DDBJ whole genome shotgun (WGS) entry which is preliminary data.</text>
</comment>
<dbReference type="InterPro" id="IPR036390">
    <property type="entry name" value="WH_DNA-bd_sf"/>
</dbReference>
<dbReference type="Pfam" id="PF05158">
    <property type="entry name" value="RNA_pol_Rpc34"/>
    <property type="match status" value="1"/>
</dbReference>
<gene>
    <name evidence="7" type="ORF">BDN70DRAFT_871429</name>
</gene>
<dbReference type="AlphaFoldDB" id="A0A9P5ZFA2"/>
<evidence type="ECO:0000256" key="6">
    <source>
        <dbReference type="SAM" id="MobiDB-lite"/>
    </source>
</evidence>
<keyword evidence="8" id="KW-1185">Reference proteome</keyword>
<dbReference type="PANTHER" id="PTHR12780">
    <property type="entry name" value="RNA POLYMERASE III DNA DIRECTED , 39KD SUBUNIT-RELATED"/>
    <property type="match status" value="1"/>
</dbReference>
<proteinExistence type="inferred from homology"/>
<sequence length="479" mass="53352">MSKRPPNELESKLHQAALASSKKEITAKQAEAIIPDATARQNALNFLLGVGLLKGLTSSSGQLFFRAVSKEEIVATKGLTGEENLVLGHIKSSGNEGIWTKHLKAKTSLHQTVIDRCLKTLTQKRLIKRVPSVQHITRKIYMLEGIEPSISLTGGPWYTDNELDTEFIQNLTEACYRLISDISFPKRRGGKEGALYPISNAPQYPTADNIRHSLRKARLTETELSIEHVEMLLNILILDGKVEKIPSFGSALWNSESIPDGDDDDSDAERKPSKKKKRKKRSEDTSDEDSHSKKRKKNASSDEDSDDSERESSWKKSKKRRSKEVSDDELETESKRSRSRSKSKGKNKKMKDASSSENESSSEEEDQKPQKKGKKRKKTISSGSDSSSESEPERRRKKSKSKSVKRSSSPAMELNTSGGGSVYRALKEIDKAFGWSESPCGVCPSFDFCKEGGPVNSKECVYYSEWLSAATLEIEGIAK</sequence>
<dbReference type="Gene3D" id="1.10.10.10">
    <property type="entry name" value="Winged helix-like DNA-binding domain superfamily/Winged helix DNA-binding domain"/>
    <property type="match status" value="1"/>
</dbReference>
<organism evidence="7 8">
    <name type="scientific">Pholiota conissans</name>
    <dbReference type="NCBI Taxonomy" id="109636"/>
    <lineage>
        <taxon>Eukaryota</taxon>
        <taxon>Fungi</taxon>
        <taxon>Dikarya</taxon>
        <taxon>Basidiomycota</taxon>
        <taxon>Agaricomycotina</taxon>
        <taxon>Agaricomycetes</taxon>
        <taxon>Agaricomycetidae</taxon>
        <taxon>Agaricales</taxon>
        <taxon>Agaricineae</taxon>
        <taxon>Strophariaceae</taxon>
        <taxon>Pholiota</taxon>
    </lineage>
</organism>
<feature type="region of interest" description="Disordered" evidence="6">
    <location>
        <begin position="251"/>
        <end position="422"/>
    </location>
</feature>
<keyword evidence="3" id="KW-0240">DNA-directed RNA polymerase</keyword>
<name>A0A9P5ZFA2_9AGAR</name>
<protein>
    <recommendedName>
        <fullName evidence="9">DNA-directed RNA polymerase III subunit RPC6</fullName>
    </recommendedName>
</protein>
<dbReference type="InterPro" id="IPR007832">
    <property type="entry name" value="RNA_pol_Rpc34"/>
</dbReference>
<reference evidence="7" key="1">
    <citation type="submission" date="2020-11" db="EMBL/GenBank/DDBJ databases">
        <authorList>
            <consortium name="DOE Joint Genome Institute"/>
            <person name="Ahrendt S."/>
            <person name="Riley R."/>
            <person name="Andreopoulos W."/>
            <person name="Labutti K."/>
            <person name="Pangilinan J."/>
            <person name="Ruiz-Duenas F.J."/>
            <person name="Barrasa J.M."/>
            <person name="Sanchez-Garcia M."/>
            <person name="Camarero S."/>
            <person name="Miyauchi S."/>
            <person name="Serrano A."/>
            <person name="Linde D."/>
            <person name="Babiker R."/>
            <person name="Drula E."/>
            <person name="Ayuso-Fernandez I."/>
            <person name="Pacheco R."/>
            <person name="Padilla G."/>
            <person name="Ferreira P."/>
            <person name="Barriuso J."/>
            <person name="Kellner H."/>
            <person name="Castanera R."/>
            <person name="Alfaro M."/>
            <person name="Ramirez L."/>
            <person name="Pisabarro A.G."/>
            <person name="Kuo A."/>
            <person name="Tritt A."/>
            <person name="Lipzen A."/>
            <person name="He G."/>
            <person name="Yan M."/>
            <person name="Ng V."/>
            <person name="Cullen D."/>
            <person name="Martin F."/>
            <person name="Rosso M.-N."/>
            <person name="Henrissat B."/>
            <person name="Hibbett D."/>
            <person name="Martinez A.T."/>
            <person name="Grigoriev I.V."/>
        </authorList>
    </citation>
    <scope>NUCLEOTIDE SEQUENCE</scope>
    <source>
        <strain evidence="7">CIRM-BRFM 674</strain>
    </source>
</reference>
<dbReference type="GO" id="GO:0006383">
    <property type="term" value="P:transcription by RNA polymerase III"/>
    <property type="evidence" value="ECO:0007669"/>
    <property type="project" value="InterPro"/>
</dbReference>
<dbReference type="GO" id="GO:0005666">
    <property type="term" value="C:RNA polymerase III complex"/>
    <property type="evidence" value="ECO:0007669"/>
    <property type="project" value="InterPro"/>
</dbReference>
<feature type="compositionally biased region" description="Basic residues" evidence="6">
    <location>
        <begin position="395"/>
        <end position="405"/>
    </location>
</feature>
<feature type="compositionally biased region" description="Basic and acidic residues" evidence="6">
    <location>
        <begin position="281"/>
        <end position="291"/>
    </location>
</feature>
<dbReference type="InterPro" id="IPR036388">
    <property type="entry name" value="WH-like_DNA-bd_sf"/>
</dbReference>